<dbReference type="Proteomes" id="UP000321570">
    <property type="component" value="Unassembled WGS sequence"/>
</dbReference>
<dbReference type="GO" id="GO:0000977">
    <property type="term" value="F:RNA polymerase II transcription regulatory region sequence-specific DNA binding"/>
    <property type="evidence" value="ECO:0007669"/>
    <property type="project" value="TreeGrafter"/>
</dbReference>
<dbReference type="EMBL" id="CABIJS010000221">
    <property type="protein sequence ID" value="VUZ46459.1"/>
    <property type="molecule type" value="Genomic_DNA"/>
</dbReference>
<dbReference type="Pfam" id="PF23171">
    <property type="entry name" value="bHLH_HIF1A"/>
    <property type="match status" value="1"/>
</dbReference>
<evidence type="ECO:0000256" key="3">
    <source>
        <dbReference type="ARBA" id="ARBA00023125"/>
    </source>
</evidence>
<keyword evidence="2" id="KW-0805">Transcription regulation</keyword>
<evidence type="ECO:0000256" key="1">
    <source>
        <dbReference type="ARBA" id="ARBA00004123"/>
    </source>
</evidence>
<dbReference type="InterPro" id="IPR000014">
    <property type="entry name" value="PAS"/>
</dbReference>
<evidence type="ECO:0008006" key="10">
    <source>
        <dbReference type="Google" id="ProtNLM"/>
    </source>
</evidence>
<dbReference type="PROSITE" id="PS50888">
    <property type="entry name" value="BHLH"/>
    <property type="match status" value="1"/>
</dbReference>
<proteinExistence type="predicted"/>
<dbReference type="InterPro" id="IPR035965">
    <property type="entry name" value="PAS-like_dom_sf"/>
</dbReference>
<evidence type="ECO:0000256" key="5">
    <source>
        <dbReference type="ARBA" id="ARBA00023242"/>
    </source>
</evidence>
<keyword evidence="3" id="KW-0238">DNA-binding</keyword>
<reference evidence="8 9" key="1">
    <citation type="submission" date="2019-07" db="EMBL/GenBank/DDBJ databases">
        <authorList>
            <person name="Jastrzebski P J."/>
            <person name="Paukszto L."/>
            <person name="Jastrzebski P J."/>
        </authorList>
    </citation>
    <scope>NUCLEOTIDE SEQUENCE [LARGE SCALE GENOMIC DNA]</scope>
    <source>
        <strain evidence="8 9">WMS-il1</strain>
    </source>
</reference>
<comment type="subcellular location">
    <subcellularLocation>
        <location evidence="1">Nucleus</location>
    </subcellularLocation>
</comment>
<sequence>MRSSAWNQYLISPEFQQQFQVDRSGYYSPPAYTHEYKRYHCHCGSDQQNFSSFEPLIEYPYSDDITFIPIEVGSNSGISGKSDANSMAISNSDGASVCPTSIVTREKSKNAARMRRSNENCEYKELSYYLPLPSDEKVMLDKASSIRLTTNFLKMRALLSSNQRSDRIIMPKQTCLSTALENWEITGTKFLDIVKNEDQEEFLQNLRLTPWEESEMDCINKGTLLICLLTMITFSLLDYSFMRRFVIRVKCLLSKSRNSLSCEGYKAMHFEGHIKATIVHSNDTLIKQVQYLIGVAQTLPVANRISMEVKLSRDMFMFRAGLDLKLSYVDDQIECLTGHQPKNIMEKSLYDLIHCGDAEEVVEGHKTLLDKGQAIFKMFRLLCLNGGWIWVQAYAIVLRGSRVSKPDFIVGFANVLTGIQAATMKFGVCQLRIESEKLYDDEIVPNKVRRKRRCPVSELDDDNTQESYSTGEAIFTDRFTPGSDYYSSNNRIMNSDLAHYHVAHDPATSKQRMNKDRAYFKERSDGGGANVVSLPPSFVVHTFMEQLSANTPATSNSHENWLYPLYFHQQY</sequence>
<dbReference type="Gene3D" id="3.30.450.20">
    <property type="entry name" value="PAS domain"/>
    <property type="match status" value="2"/>
</dbReference>
<dbReference type="GO" id="GO:0005634">
    <property type="term" value="C:nucleus"/>
    <property type="evidence" value="ECO:0007669"/>
    <property type="project" value="UniProtKB-SubCell"/>
</dbReference>
<keyword evidence="5" id="KW-0539">Nucleus</keyword>
<organism evidence="8 9">
    <name type="scientific">Hymenolepis diminuta</name>
    <name type="common">Rat tapeworm</name>
    <dbReference type="NCBI Taxonomy" id="6216"/>
    <lineage>
        <taxon>Eukaryota</taxon>
        <taxon>Metazoa</taxon>
        <taxon>Spiralia</taxon>
        <taxon>Lophotrochozoa</taxon>
        <taxon>Platyhelminthes</taxon>
        <taxon>Cestoda</taxon>
        <taxon>Eucestoda</taxon>
        <taxon>Cyclophyllidea</taxon>
        <taxon>Hymenolepididae</taxon>
        <taxon>Hymenolepis</taxon>
    </lineage>
</organism>
<gene>
    <name evidence="8" type="ORF">WMSIL1_LOCUS6179</name>
</gene>
<evidence type="ECO:0000313" key="8">
    <source>
        <dbReference type="EMBL" id="VUZ46459.1"/>
    </source>
</evidence>
<accession>A0A564YHM7</accession>
<dbReference type="SUPFAM" id="SSF55785">
    <property type="entry name" value="PYP-like sensor domain (PAS domain)"/>
    <property type="match status" value="1"/>
</dbReference>
<dbReference type="GO" id="GO:0046983">
    <property type="term" value="F:protein dimerization activity"/>
    <property type="evidence" value="ECO:0007669"/>
    <property type="project" value="InterPro"/>
</dbReference>
<name>A0A564YHM7_HYMDI</name>
<feature type="domain" description="PAS" evidence="6">
    <location>
        <begin position="317"/>
        <end position="372"/>
    </location>
</feature>
<evidence type="ECO:0000259" key="6">
    <source>
        <dbReference type="PROSITE" id="PS50112"/>
    </source>
</evidence>
<evidence type="ECO:0000256" key="2">
    <source>
        <dbReference type="ARBA" id="ARBA00023015"/>
    </source>
</evidence>
<dbReference type="Pfam" id="PF08447">
    <property type="entry name" value="PAS_3"/>
    <property type="match status" value="1"/>
</dbReference>
<keyword evidence="9" id="KW-1185">Reference proteome</keyword>
<dbReference type="CDD" id="cd00130">
    <property type="entry name" value="PAS"/>
    <property type="match status" value="1"/>
</dbReference>
<dbReference type="InterPro" id="IPR013655">
    <property type="entry name" value="PAS_fold_3"/>
</dbReference>
<dbReference type="SMART" id="SM00091">
    <property type="entry name" value="PAS"/>
    <property type="match status" value="1"/>
</dbReference>
<dbReference type="PANTHER" id="PTHR23043:SF17">
    <property type="entry name" value="PROTEIN SIMILAR"/>
    <property type="match status" value="1"/>
</dbReference>
<keyword evidence="4" id="KW-0804">Transcription</keyword>
<dbReference type="PROSITE" id="PS50112">
    <property type="entry name" value="PAS"/>
    <property type="match status" value="1"/>
</dbReference>
<evidence type="ECO:0000256" key="4">
    <source>
        <dbReference type="ARBA" id="ARBA00023163"/>
    </source>
</evidence>
<protein>
    <recommendedName>
        <fullName evidence="10">BHLH domain-containing protein</fullName>
    </recommendedName>
</protein>
<dbReference type="InterPro" id="IPR011598">
    <property type="entry name" value="bHLH_dom"/>
</dbReference>
<evidence type="ECO:0000259" key="7">
    <source>
        <dbReference type="PROSITE" id="PS50888"/>
    </source>
</evidence>
<dbReference type="PANTHER" id="PTHR23043">
    <property type="entry name" value="HYPOXIA-INDUCIBLE FACTOR 1 ALPHA"/>
    <property type="match status" value="1"/>
</dbReference>
<dbReference type="GO" id="GO:0000981">
    <property type="term" value="F:DNA-binding transcription factor activity, RNA polymerase II-specific"/>
    <property type="evidence" value="ECO:0007669"/>
    <property type="project" value="TreeGrafter"/>
</dbReference>
<feature type="domain" description="BHLH" evidence="7">
    <location>
        <begin position="103"/>
        <end position="156"/>
    </location>
</feature>
<dbReference type="AlphaFoldDB" id="A0A564YHM7"/>
<evidence type="ECO:0000313" key="9">
    <source>
        <dbReference type="Proteomes" id="UP000321570"/>
    </source>
</evidence>